<dbReference type="GO" id="GO:0005886">
    <property type="term" value="C:plasma membrane"/>
    <property type="evidence" value="ECO:0007669"/>
    <property type="project" value="TreeGrafter"/>
</dbReference>
<dbReference type="GO" id="GO:0004984">
    <property type="term" value="F:olfactory receptor activity"/>
    <property type="evidence" value="ECO:0007669"/>
    <property type="project" value="InterPro"/>
</dbReference>
<keyword evidence="4" id="KW-0552">Olfaction</keyword>
<reference evidence="10" key="1">
    <citation type="submission" date="2020-07" db="EMBL/GenBank/DDBJ databases">
        <authorList>
            <person name="Nazaruddin N."/>
        </authorList>
    </citation>
    <scope>NUCLEOTIDE SEQUENCE</scope>
</reference>
<dbReference type="InterPro" id="IPR004117">
    <property type="entry name" value="7tm6_olfct_rcpt"/>
</dbReference>
<evidence type="ECO:0000256" key="6">
    <source>
        <dbReference type="ARBA" id="ARBA00023136"/>
    </source>
</evidence>
<feature type="non-terminal residue" evidence="10">
    <location>
        <position position="1"/>
    </location>
</feature>
<evidence type="ECO:0000313" key="11">
    <source>
        <dbReference type="Proteomes" id="UP000752696"/>
    </source>
</evidence>
<gene>
    <name evidence="10" type="ORF">MHI_LOCUS597169</name>
</gene>
<dbReference type="Pfam" id="PF02949">
    <property type="entry name" value="7tm_6"/>
    <property type="match status" value="1"/>
</dbReference>
<keyword evidence="6 9" id="KW-0472">Membrane</keyword>
<evidence type="ECO:0008006" key="12">
    <source>
        <dbReference type="Google" id="ProtNLM"/>
    </source>
</evidence>
<name>A0A6V7H7X4_9HYME</name>
<keyword evidence="7" id="KW-0675">Receptor</keyword>
<evidence type="ECO:0000256" key="8">
    <source>
        <dbReference type="ARBA" id="ARBA00023224"/>
    </source>
</evidence>
<evidence type="ECO:0000256" key="2">
    <source>
        <dbReference type="ARBA" id="ARBA00022606"/>
    </source>
</evidence>
<comment type="caution">
    <text evidence="10">The sequence shown here is derived from an EMBL/GenBank/DDBJ whole genome shotgun (WGS) entry which is preliminary data.</text>
</comment>
<dbReference type="Proteomes" id="UP000752696">
    <property type="component" value="Unassembled WGS sequence"/>
</dbReference>
<dbReference type="EMBL" id="CAJDYZ010008810">
    <property type="protein sequence ID" value="CAD1475841.1"/>
    <property type="molecule type" value="Genomic_DNA"/>
</dbReference>
<dbReference type="PANTHER" id="PTHR21137">
    <property type="entry name" value="ODORANT RECEPTOR"/>
    <property type="match status" value="1"/>
</dbReference>
<accession>A0A6V7H7X4</accession>
<feature type="transmembrane region" description="Helical" evidence="9">
    <location>
        <begin position="65"/>
        <end position="88"/>
    </location>
</feature>
<keyword evidence="2" id="KW-0716">Sensory transduction</keyword>
<evidence type="ECO:0000256" key="9">
    <source>
        <dbReference type="SAM" id="Phobius"/>
    </source>
</evidence>
<keyword evidence="8" id="KW-0807">Transducer</keyword>
<keyword evidence="3 9" id="KW-0812">Transmembrane</keyword>
<proteinExistence type="predicted"/>
<sequence length="315" mass="36923">HCIFLTSNTLNIVLAMFKLTVISFYRTEFSDIVLYAQKHFWHLDYNHDEKLLFAECRKICKMWTVFLVFITEATLSFYAIVPICANIGHNKSDRILPFKMWVNLPLSVTPYYEIMFAFQVLAVQHIGVSYVCPENVLCVLNLHVVYQFRILQNTLLNLWSDIDKGTDIVAYSDKCYEILKKCIRKHQSLIEYSDRLEGIFTLPILSNMVIFSMLMCFDTYEMILVHITKFRLTCIQADVPTGTRLIFFFHMIGSFIHIIFFTYICHGLVEESSNISMASYSGWWTMLPMNESGRMMRRDINMMILKSMRPCQLTA</sequence>
<protein>
    <recommendedName>
        <fullName evidence="12">Odorant receptor</fullName>
    </recommendedName>
</protein>
<feature type="transmembrane region" description="Helical" evidence="9">
    <location>
        <begin position="204"/>
        <end position="224"/>
    </location>
</feature>
<feature type="non-terminal residue" evidence="10">
    <location>
        <position position="315"/>
    </location>
</feature>
<dbReference type="GO" id="GO:0007165">
    <property type="term" value="P:signal transduction"/>
    <property type="evidence" value="ECO:0007669"/>
    <property type="project" value="UniProtKB-KW"/>
</dbReference>
<evidence type="ECO:0000313" key="10">
    <source>
        <dbReference type="EMBL" id="CAD1475841.1"/>
    </source>
</evidence>
<evidence type="ECO:0000256" key="3">
    <source>
        <dbReference type="ARBA" id="ARBA00022692"/>
    </source>
</evidence>
<evidence type="ECO:0000256" key="7">
    <source>
        <dbReference type="ARBA" id="ARBA00023170"/>
    </source>
</evidence>
<dbReference type="PANTHER" id="PTHR21137:SF42">
    <property type="entry name" value="ODORANT RECEPTOR 83A"/>
    <property type="match status" value="1"/>
</dbReference>
<keyword evidence="11" id="KW-1185">Reference proteome</keyword>
<feature type="transmembrane region" description="Helical" evidence="9">
    <location>
        <begin position="245"/>
        <end position="264"/>
    </location>
</feature>
<organism evidence="10 11">
    <name type="scientific">Heterotrigona itama</name>
    <dbReference type="NCBI Taxonomy" id="395501"/>
    <lineage>
        <taxon>Eukaryota</taxon>
        <taxon>Metazoa</taxon>
        <taxon>Ecdysozoa</taxon>
        <taxon>Arthropoda</taxon>
        <taxon>Hexapoda</taxon>
        <taxon>Insecta</taxon>
        <taxon>Pterygota</taxon>
        <taxon>Neoptera</taxon>
        <taxon>Endopterygota</taxon>
        <taxon>Hymenoptera</taxon>
        <taxon>Apocrita</taxon>
        <taxon>Aculeata</taxon>
        <taxon>Apoidea</taxon>
        <taxon>Anthophila</taxon>
        <taxon>Apidae</taxon>
        <taxon>Heterotrigona</taxon>
    </lineage>
</organism>
<dbReference type="OrthoDB" id="8185860at2759"/>
<evidence type="ECO:0000256" key="5">
    <source>
        <dbReference type="ARBA" id="ARBA00022989"/>
    </source>
</evidence>
<evidence type="ECO:0000256" key="1">
    <source>
        <dbReference type="ARBA" id="ARBA00004141"/>
    </source>
</evidence>
<keyword evidence="5 9" id="KW-1133">Transmembrane helix</keyword>
<dbReference type="GO" id="GO:0005549">
    <property type="term" value="F:odorant binding"/>
    <property type="evidence" value="ECO:0007669"/>
    <property type="project" value="InterPro"/>
</dbReference>
<comment type="subcellular location">
    <subcellularLocation>
        <location evidence="1">Membrane</location>
        <topology evidence="1">Multi-pass membrane protein</topology>
    </subcellularLocation>
</comment>
<dbReference type="AlphaFoldDB" id="A0A6V7H7X4"/>
<evidence type="ECO:0000256" key="4">
    <source>
        <dbReference type="ARBA" id="ARBA00022725"/>
    </source>
</evidence>